<sequence>MKSKTVKERKALEEMLIWGDIARIARLAEVNRKTVERWFNGDNNNHKVAAYAKAVIEKRNETIESKIAEL</sequence>
<gene>
    <name evidence="1" type="ORF">EI546_06385</name>
</gene>
<keyword evidence="2" id="KW-1185">Reference proteome</keyword>
<accession>A0A410G262</accession>
<dbReference type="Proteomes" id="UP000285517">
    <property type="component" value="Chromosome"/>
</dbReference>
<reference evidence="1 2" key="1">
    <citation type="submission" date="2019-01" db="EMBL/GenBank/DDBJ databases">
        <title>Complete genome sequencing of Aequorivita sp. H23M31.</title>
        <authorList>
            <person name="Bae J.-W."/>
        </authorList>
    </citation>
    <scope>NUCLEOTIDE SEQUENCE [LARGE SCALE GENOMIC DNA]</scope>
    <source>
        <strain evidence="1 2">H23M31</strain>
    </source>
</reference>
<evidence type="ECO:0000313" key="1">
    <source>
        <dbReference type="EMBL" id="QAA81377.1"/>
    </source>
</evidence>
<proteinExistence type="predicted"/>
<dbReference type="EMBL" id="CP034951">
    <property type="protein sequence ID" value="QAA81377.1"/>
    <property type="molecule type" value="Genomic_DNA"/>
</dbReference>
<evidence type="ECO:0000313" key="2">
    <source>
        <dbReference type="Proteomes" id="UP000285517"/>
    </source>
</evidence>
<dbReference type="AlphaFoldDB" id="A0A410G262"/>
<name>A0A410G262_9FLAO</name>
<dbReference type="KEGG" id="aev:EI546_06385"/>
<dbReference type="RefSeq" id="WP_128249765.1">
    <property type="nucleotide sequence ID" value="NZ_CP034951.1"/>
</dbReference>
<protein>
    <recommendedName>
        <fullName evidence="3">XRE family transcriptional regulator</fullName>
    </recommendedName>
</protein>
<evidence type="ECO:0008006" key="3">
    <source>
        <dbReference type="Google" id="ProtNLM"/>
    </source>
</evidence>
<organism evidence="1 2">
    <name type="scientific">Aequorivita ciconiae</name>
    <dbReference type="NCBI Taxonomy" id="2494375"/>
    <lineage>
        <taxon>Bacteria</taxon>
        <taxon>Pseudomonadati</taxon>
        <taxon>Bacteroidota</taxon>
        <taxon>Flavobacteriia</taxon>
        <taxon>Flavobacteriales</taxon>
        <taxon>Flavobacteriaceae</taxon>
        <taxon>Aequorivita</taxon>
    </lineage>
</organism>
<dbReference type="OrthoDB" id="3401217at2"/>